<dbReference type="InterPro" id="IPR036286">
    <property type="entry name" value="LexA/Signal_pep-like_sf"/>
</dbReference>
<organism evidence="5 6">
    <name type="scientific">Bowmanella yangjiangensis</name>
    <dbReference type="NCBI Taxonomy" id="2811230"/>
    <lineage>
        <taxon>Bacteria</taxon>
        <taxon>Pseudomonadati</taxon>
        <taxon>Pseudomonadota</taxon>
        <taxon>Gammaproteobacteria</taxon>
        <taxon>Alteromonadales</taxon>
        <taxon>Alteromonadaceae</taxon>
        <taxon>Bowmanella</taxon>
    </lineage>
</organism>
<dbReference type="CDD" id="cd06529">
    <property type="entry name" value="S24_LexA-like"/>
    <property type="match status" value="1"/>
</dbReference>
<evidence type="ECO:0000313" key="5">
    <source>
        <dbReference type="EMBL" id="MBN7822226.1"/>
    </source>
</evidence>
<dbReference type="Gene3D" id="1.10.260.40">
    <property type="entry name" value="lambda repressor-like DNA-binding domains"/>
    <property type="match status" value="1"/>
</dbReference>
<keyword evidence="2" id="KW-0238">DNA-binding</keyword>
<accession>A0ABS3D1I5</accession>
<dbReference type="Gene3D" id="2.10.109.10">
    <property type="entry name" value="Umud Fragment, subunit A"/>
    <property type="match status" value="1"/>
</dbReference>
<dbReference type="InterPro" id="IPR001387">
    <property type="entry name" value="Cro/C1-type_HTH"/>
</dbReference>
<dbReference type="Proteomes" id="UP000663992">
    <property type="component" value="Unassembled WGS sequence"/>
</dbReference>
<dbReference type="Pfam" id="PF00717">
    <property type="entry name" value="Peptidase_S24"/>
    <property type="match status" value="1"/>
</dbReference>
<name>A0ABS3D1I5_9ALTE</name>
<dbReference type="RefSeq" id="WP_206596174.1">
    <property type="nucleotide sequence ID" value="NZ_JAFKCS010000036.1"/>
</dbReference>
<dbReference type="PANTHER" id="PTHR40661:SF2">
    <property type="entry name" value="HTH-TYPE TRANSCRIPTIONAL REGULATOR PRTR"/>
    <property type="match status" value="1"/>
</dbReference>
<evidence type="ECO:0000313" key="6">
    <source>
        <dbReference type="Proteomes" id="UP000663992"/>
    </source>
</evidence>
<reference evidence="5 6" key="1">
    <citation type="submission" date="2021-03" db="EMBL/GenBank/DDBJ databases">
        <title>novel species isolated from a fishpond in China.</title>
        <authorList>
            <person name="Lu H."/>
            <person name="Cai Z."/>
        </authorList>
    </citation>
    <scope>NUCLEOTIDE SEQUENCE [LARGE SCALE GENOMIC DNA]</scope>
    <source>
        <strain evidence="5 6">Y57</strain>
    </source>
</reference>
<dbReference type="Pfam" id="PF01381">
    <property type="entry name" value="HTH_3"/>
    <property type="match status" value="1"/>
</dbReference>
<dbReference type="InterPro" id="IPR010982">
    <property type="entry name" value="Lambda_DNA-bd_dom_sf"/>
</dbReference>
<dbReference type="InterPro" id="IPR015927">
    <property type="entry name" value="Peptidase_S24_S26A/B/C"/>
</dbReference>
<evidence type="ECO:0000256" key="3">
    <source>
        <dbReference type="ARBA" id="ARBA00023163"/>
    </source>
</evidence>
<proteinExistence type="predicted"/>
<protein>
    <submittedName>
        <fullName evidence="5">Helix-turn-helix domain-containing protein</fullName>
    </submittedName>
</protein>
<keyword evidence="6" id="KW-1185">Reference proteome</keyword>
<evidence type="ECO:0000256" key="2">
    <source>
        <dbReference type="ARBA" id="ARBA00023125"/>
    </source>
</evidence>
<dbReference type="SUPFAM" id="SSF47413">
    <property type="entry name" value="lambda repressor-like DNA-binding domains"/>
    <property type="match status" value="1"/>
</dbReference>
<feature type="domain" description="HTH cro/C1-type" evidence="4">
    <location>
        <begin position="46"/>
        <end position="101"/>
    </location>
</feature>
<dbReference type="CDD" id="cd00093">
    <property type="entry name" value="HTH_XRE"/>
    <property type="match status" value="1"/>
</dbReference>
<evidence type="ECO:0000256" key="1">
    <source>
        <dbReference type="ARBA" id="ARBA00023015"/>
    </source>
</evidence>
<dbReference type="SUPFAM" id="SSF51306">
    <property type="entry name" value="LexA/Signal peptidase"/>
    <property type="match status" value="1"/>
</dbReference>
<evidence type="ECO:0000259" key="4">
    <source>
        <dbReference type="PROSITE" id="PS50943"/>
    </source>
</evidence>
<comment type="caution">
    <text evidence="5">The sequence shown here is derived from an EMBL/GenBank/DDBJ whole genome shotgun (WGS) entry which is preliminary data.</text>
</comment>
<gene>
    <name evidence="5" type="ORF">J0A65_20340</name>
</gene>
<dbReference type="PANTHER" id="PTHR40661">
    <property type="match status" value="1"/>
</dbReference>
<dbReference type="InterPro" id="IPR039418">
    <property type="entry name" value="LexA-like"/>
</dbReference>
<sequence>MLNLDVQGSPTCLIGTHLSSLKFCRDMAMLFFGREIQEPEGRHQRVALAIEHSGKSKSYIAQRCGVSPSAVTQWTSGETAAIKPENLFALATETGVSAKWIATGEGRPEPYTPKTNIHAWEAPDDLPDDEFIIAPRLSVRFAAGSGEMVIEEIHQDQGNAYRMDWIRRRRLSPKNLADFIVRGDSMWPTLPDTSKVTLDLSNTSISDGAVYGIRYGDELRIKRLFKRFDGGLIIRSDNSSKYPEESIDPEQLEQIAVIGRYVAHSFDGDI</sequence>
<keyword evidence="3" id="KW-0804">Transcription</keyword>
<keyword evidence="1" id="KW-0805">Transcription regulation</keyword>
<dbReference type="PROSITE" id="PS50943">
    <property type="entry name" value="HTH_CROC1"/>
    <property type="match status" value="1"/>
</dbReference>
<dbReference type="SMART" id="SM00530">
    <property type="entry name" value="HTH_XRE"/>
    <property type="match status" value="1"/>
</dbReference>
<dbReference type="EMBL" id="JAFKCS010000036">
    <property type="protein sequence ID" value="MBN7822226.1"/>
    <property type="molecule type" value="Genomic_DNA"/>
</dbReference>